<comment type="caution">
    <text evidence="1">The sequence shown here is derived from an EMBL/GenBank/DDBJ whole genome shotgun (WGS) entry which is preliminary data.</text>
</comment>
<protein>
    <submittedName>
        <fullName evidence="1">Uncharacterized protein</fullName>
    </submittedName>
</protein>
<dbReference type="AlphaFoldDB" id="A0A0F8XWF3"/>
<evidence type="ECO:0000313" key="1">
    <source>
        <dbReference type="EMBL" id="KKK73417.1"/>
    </source>
</evidence>
<reference evidence="1" key="1">
    <citation type="journal article" date="2015" name="Nature">
        <title>Complex archaea that bridge the gap between prokaryotes and eukaryotes.</title>
        <authorList>
            <person name="Spang A."/>
            <person name="Saw J.H."/>
            <person name="Jorgensen S.L."/>
            <person name="Zaremba-Niedzwiedzka K."/>
            <person name="Martijn J."/>
            <person name="Lind A.E."/>
            <person name="van Eijk R."/>
            <person name="Schleper C."/>
            <person name="Guy L."/>
            <person name="Ettema T.J."/>
        </authorList>
    </citation>
    <scope>NUCLEOTIDE SEQUENCE</scope>
</reference>
<name>A0A0F8XWF3_9ZZZZ</name>
<proteinExistence type="predicted"/>
<dbReference type="EMBL" id="LAZR01056794">
    <property type="protein sequence ID" value="KKK73417.1"/>
    <property type="molecule type" value="Genomic_DNA"/>
</dbReference>
<organism evidence="1">
    <name type="scientific">marine sediment metagenome</name>
    <dbReference type="NCBI Taxonomy" id="412755"/>
    <lineage>
        <taxon>unclassified sequences</taxon>
        <taxon>metagenomes</taxon>
        <taxon>ecological metagenomes</taxon>
    </lineage>
</organism>
<sequence length="91" mass="10600">MSKKIQLAKIIFLEQLATMKAILDLVAFKLDKKSSEFLYMKKQIMNYTYGNLKKTFITLEEYKMLKHCPTKCKLRQGYKDCECGGSGYINV</sequence>
<gene>
    <name evidence="1" type="ORF">LCGC14_2894060</name>
</gene>
<accession>A0A0F8XWF3</accession>